<evidence type="ECO:0000256" key="1">
    <source>
        <dbReference type="SAM" id="MobiDB-lite"/>
    </source>
</evidence>
<dbReference type="EMBL" id="JASCZI010211506">
    <property type="protein sequence ID" value="MED6193387.1"/>
    <property type="molecule type" value="Genomic_DNA"/>
</dbReference>
<gene>
    <name evidence="2" type="ORF">PIB30_018916</name>
</gene>
<evidence type="ECO:0000313" key="3">
    <source>
        <dbReference type="Proteomes" id="UP001341840"/>
    </source>
</evidence>
<reference evidence="2 3" key="1">
    <citation type="journal article" date="2023" name="Plants (Basel)">
        <title>Bridging the Gap: Combining Genomics and Transcriptomics Approaches to Understand Stylosanthes scabra, an Orphan Legume from the Brazilian Caatinga.</title>
        <authorList>
            <person name="Ferreira-Neto J.R.C."/>
            <person name="da Silva M.D."/>
            <person name="Binneck E."/>
            <person name="de Melo N.F."/>
            <person name="da Silva R.H."/>
            <person name="de Melo A.L.T.M."/>
            <person name="Pandolfi V."/>
            <person name="Bustamante F.O."/>
            <person name="Brasileiro-Vidal A.C."/>
            <person name="Benko-Iseppon A.M."/>
        </authorList>
    </citation>
    <scope>NUCLEOTIDE SEQUENCE [LARGE SCALE GENOMIC DNA]</scope>
    <source>
        <tissue evidence="2">Leaves</tissue>
    </source>
</reference>
<sequence length="83" mass="9202">MQEAQVNRRRQGEDQVCQPVVASQRRHSRAPRRRNSSLVGVAVRPRPAPPSVHPSCALCSVEPQVYNVEMGLAGKEEGIYIIP</sequence>
<feature type="compositionally biased region" description="Basic residues" evidence="1">
    <location>
        <begin position="24"/>
        <end position="35"/>
    </location>
</feature>
<accession>A0ABU6X6A9</accession>
<keyword evidence="3" id="KW-1185">Reference proteome</keyword>
<evidence type="ECO:0000313" key="2">
    <source>
        <dbReference type="EMBL" id="MED6193387.1"/>
    </source>
</evidence>
<comment type="caution">
    <text evidence="2">The sequence shown here is derived from an EMBL/GenBank/DDBJ whole genome shotgun (WGS) entry which is preliminary data.</text>
</comment>
<organism evidence="2 3">
    <name type="scientific">Stylosanthes scabra</name>
    <dbReference type="NCBI Taxonomy" id="79078"/>
    <lineage>
        <taxon>Eukaryota</taxon>
        <taxon>Viridiplantae</taxon>
        <taxon>Streptophyta</taxon>
        <taxon>Embryophyta</taxon>
        <taxon>Tracheophyta</taxon>
        <taxon>Spermatophyta</taxon>
        <taxon>Magnoliopsida</taxon>
        <taxon>eudicotyledons</taxon>
        <taxon>Gunneridae</taxon>
        <taxon>Pentapetalae</taxon>
        <taxon>rosids</taxon>
        <taxon>fabids</taxon>
        <taxon>Fabales</taxon>
        <taxon>Fabaceae</taxon>
        <taxon>Papilionoideae</taxon>
        <taxon>50 kb inversion clade</taxon>
        <taxon>dalbergioids sensu lato</taxon>
        <taxon>Dalbergieae</taxon>
        <taxon>Pterocarpus clade</taxon>
        <taxon>Stylosanthes</taxon>
    </lineage>
</organism>
<protein>
    <submittedName>
        <fullName evidence="2">Uncharacterized protein</fullName>
    </submittedName>
</protein>
<feature type="region of interest" description="Disordered" evidence="1">
    <location>
        <begin position="1"/>
        <end position="37"/>
    </location>
</feature>
<dbReference type="Proteomes" id="UP001341840">
    <property type="component" value="Unassembled WGS sequence"/>
</dbReference>
<proteinExistence type="predicted"/>
<name>A0ABU6X6A9_9FABA</name>